<dbReference type="Proteomes" id="UP001287282">
    <property type="component" value="Unassembled WGS sequence"/>
</dbReference>
<sequence>MNSRLNRLLLLIALLIALFLLPVLLWFIERNDPINVAIINKTVPNESFQKHFGVTWILNHHKKTSERLDHTKDYFGFIPDETKEAFSINQLPRSYDDVDLIYIADTYGVYEDDFFGKENQEHPSQSSSLIYGGLSVEEWTPIRKHINTKPSTLIVEYNSLPSATSTVEQDMSNQLNISRTGWTGRYFKELNPELNHDIPQWLIDHYQENWEYHGSGFVMVNEESEEILVLKGEEHFKGEGVKLQFTEAGQQVFDLKQSTQYTDWFDIVVEKDSSEVLAYHELDLTNAGKDILQKQGIPHSFAAIIRHEKAPSINYYFAGSYNDLIKTTSYYQYKWLTSILKWINLLSDSPDAFFWDTYAPMMKTIINEEKILSDKKNTRTSETVTENQLDYSAKINGDSYEVLVNGSWEKLLIKGVNLGMAKPGTFPGEAAITYEEYMRWFKQMGEMDVNTIRIYTLHPPDFYNALKDYNEGRRDPLYLFHGIWIDETPLEETLDAFHPSNIEEFQNEMKKVVDVVHGNAEVRAKPGHAHGWYDANISQYLIGWIIGVEWYPHMVEQTNHTHTGIGEYEGRFITTEEAAPFEYWLAEQMDLLLTYEANEYQFIRPVSFTNWVTTDLLEHPAEPSPEEDMVGVNPNVIHMEKEARVTNQFASYHVYPYYPDFLNYEEEYIKYKDHRGNYNNYAGYLHDLHKSHDIPILIAEFGVPSSRGLTHENPFGWNQGFLSEKEQGEIVKSLFEDIVHEGLLGGLVFTWQDEWFKRTWNTMDYDNPDRRPFWSNAQTNEQQFGLLSFDRHKIKVDGQSNDWKDNTLLYSQNGELLESLSVDHDERYLYLKIEGGNELKQKIFKDITPMILLDTIPRQGNHHFKEVEDVIIDSGIDFVIDLQGKEQSAVKIDPYYDSFKYDYWYEFSNTPYQATKNSGEFNPIYLALNQEMLIPNQNKVVPFSYYETGKLKHGVGNPESADYNSLADFYVNETLGIIELRIPWMMLNITDPSSLEVIDDLFIHNGAEGRLTIEGINVGVLLLENNQIIDSFPTMEEEELPKLHKYSWEEWEIPEYEERLKQSYYYIQEAFKTIN</sequence>
<dbReference type="RefSeq" id="WP_317123581.1">
    <property type="nucleotide sequence ID" value="NZ_JAWJBA010000009.1"/>
</dbReference>
<evidence type="ECO:0000313" key="1">
    <source>
        <dbReference type="EMBL" id="MDV2686418.1"/>
    </source>
</evidence>
<accession>A0ABU3XGI3</accession>
<reference evidence="1 2" key="1">
    <citation type="submission" date="2023-10" db="EMBL/GenBank/DDBJ databases">
        <title>Screening of Alkalihalobacillus lindianensis BZ-TG-R113 and Its Alleviation of Salt Stress on Rapeseed Growth.</title>
        <authorList>
            <person name="Zhao B."/>
            <person name="Guo T."/>
        </authorList>
    </citation>
    <scope>NUCLEOTIDE SEQUENCE [LARGE SCALE GENOMIC DNA]</scope>
    <source>
        <strain evidence="1 2">BZ-TG-R113</strain>
    </source>
</reference>
<name>A0ABU3XGI3_9BACI</name>
<comment type="caution">
    <text evidence="1">The sequence shown here is derived from an EMBL/GenBank/DDBJ whole genome shotgun (WGS) entry which is preliminary data.</text>
</comment>
<dbReference type="EMBL" id="JAWJBA010000009">
    <property type="protein sequence ID" value="MDV2686418.1"/>
    <property type="molecule type" value="Genomic_DNA"/>
</dbReference>
<keyword evidence="2" id="KW-1185">Reference proteome</keyword>
<organism evidence="1 2">
    <name type="scientific">Alkalihalophilus lindianensis</name>
    <dbReference type="NCBI Taxonomy" id="1630542"/>
    <lineage>
        <taxon>Bacteria</taxon>
        <taxon>Bacillati</taxon>
        <taxon>Bacillota</taxon>
        <taxon>Bacilli</taxon>
        <taxon>Bacillales</taxon>
        <taxon>Bacillaceae</taxon>
        <taxon>Alkalihalophilus</taxon>
    </lineage>
</organism>
<protein>
    <recommendedName>
        <fullName evidence="3">Family 2 glycosyl transferase</fullName>
    </recommendedName>
</protein>
<proteinExistence type="predicted"/>
<evidence type="ECO:0008006" key="3">
    <source>
        <dbReference type="Google" id="ProtNLM"/>
    </source>
</evidence>
<dbReference type="SUPFAM" id="SSF51445">
    <property type="entry name" value="(Trans)glycosidases"/>
    <property type="match status" value="1"/>
</dbReference>
<gene>
    <name evidence="1" type="ORF">RYX56_18780</name>
</gene>
<dbReference type="Gene3D" id="3.20.20.80">
    <property type="entry name" value="Glycosidases"/>
    <property type="match status" value="2"/>
</dbReference>
<evidence type="ECO:0000313" key="2">
    <source>
        <dbReference type="Proteomes" id="UP001287282"/>
    </source>
</evidence>
<dbReference type="InterPro" id="IPR017853">
    <property type="entry name" value="GH"/>
</dbReference>